<organism evidence="2 3">
    <name type="scientific">Methylorubrum populi (strain ATCC BAA-705 / NCIMB 13946 / BJ001)</name>
    <name type="common">Methylobacterium populi</name>
    <dbReference type="NCBI Taxonomy" id="441620"/>
    <lineage>
        <taxon>Bacteria</taxon>
        <taxon>Pseudomonadati</taxon>
        <taxon>Pseudomonadota</taxon>
        <taxon>Alphaproteobacteria</taxon>
        <taxon>Hyphomicrobiales</taxon>
        <taxon>Methylobacteriaceae</taxon>
        <taxon>Methylorubrum</taxon>
    </lineage>
</organism>
<name>B1ZII6_METPB</name>
<sequence length="110" mass="12103">MTRPTNSLDTRLTVLSDVAGQAALLPDVPEARLAELREIRAWVHTHPRVLAPSLPKPGTPEANAIDAGIRARHEFIEQDRRCRVVVGTHRQSTEADGSGPAPGPDWPHHW</sequence>
<dbReference type="KEGG" id="mpo:Mpop_1843"/>
<accession>B1ZII6</accession>
<evidence type="ECO:0000256" key="1">
    <source>
        <dbReference type="SAM" id="MobiDB-lite"/>
    </source>
</evidence>
<dbReference type="EMBL" id="CP001029">
    <property type="protein sequence ID" value="ACB80006.1"/>
    <property type="molecule type" value="Genomic_DNA"/>
</dbReference>
<gene>
    <name evidence="2" type="ordered locus">Mpop_1843</name>
</gene>
<dbReference type="Proteomes" id="UP000007136">
    <property type="component" value="Chromosome"/>
</dbReference>
<dbReference type="HOGENOM" id="CLU_2168031_0_0_5"/>
<reference evidence="2" key="1">
    <citation type="submission" date="2008-04" db="EMBL/GenBank/DDBJ databases">
        <title>Complete sequence of chromosome of Methylobacterium populi BJ001.</title>
        <authorList>
            <consortium name="US DOE Joint Genome Institute"/>
            <person name="Copeland A."/>
            <person name="Lucas S."/>
            <person name="Lapidus A."/>
            <person name="Glavina del Rio T."/>
            <person name="Dalin E."/>
            <person name="Tice H."/>
            <person name="Bruce D."/>
            <person name="Goodwin L."/>
            <person name="Pitluck S."/>
            <person name="Chertkov O."/>
            <person name="Brettin T."/>
            <person name="Detter J.C."/>
            <person name="Han C."/>
            <person name="Kuske C.R."/>
            <person name="Schmutz J."/>
            <person name="Larimer F."/>
            <person name="Land M."/>
            <person name="Hauser L."/>
            <person name="Kyrpides N."/>
            <person name="Mikhailova N."/>
            <person name="Marx C."/>
            <person name="Richardson P."/>
        </authorList>
    </citation>
    <scope>NUCLEOTIDE SEQUENCE [LARGE SCALE GENOMIC DNA]</scope>
    <source>
        <strain evidence="2">BJ001</strain>
    </source>
</reference>
<feature type="region of interest" description="Disordered" evidence="1">
    <location>
        <begin position="88"/>
        <end position="110"/>
    </location>
</feature>
<dbReference type="OrthoDB" id="8021121at2"/>
<evidence type="ECO:0000313" key="3">
    <source>
        <dbReference type="Proteomes" id="UP000007136"/>
    </source>
</evidence>
<dbReference type="RefSeq" id="WP_012453752.1">
    <property type="nucleotide sequence ID" value="NC_010725.1"/>
</dbReference>
<proteinExistence type="predicted"/>
<dbReference type="STRING" id="441620.Mpop_1843"/>
<protein>
    <submittedName>
        <fullName evidence="2">Uncharacterized protein</fullName>
    </submittedName>
</protein>
<dbReference type="AlphaFoldDB" id="B1ZII6"/>
<feature type="compositionally biased region" description="Pro residues" evidence="1">
    <location>
        <begin position="101"/>
        <end position="110"/>
    </location>
</feature>
<dbReference type="eggNOG" id="ENOG50311S2">
    <property type="taxonomic scope" value="Bacteria"/>
</dbReference>
<evidence type="ECO:0000313" key="2">
    <source>
        <dbReference type="EMBL" id="ACB80006.1"/>
    </source>
</evidence>